<proteinExistence type="predicted"/>
<accession>A0A0A9FJ38</accession>
<dbReference type="EMBL" id="GBRH01186647">
    <property type="protein sequence ID" value="JAE11249.1"/>
    <property type="molecule type" value="Transcribed_RNA"/>
</dbReference>
<organism evidence="1">
    <name type="scientific">Arundo donax</name>
    <name type="common">Giant reed</name>
    <name type="synonym">Donax arundinaceus</name>
    <dbReference type="NCBI Taxonomy" id="35708"/>
    <lineage>
        <taxon>Eukaryota</taxon>
        <taxon>Viridiplantae</taxon>
        <taxon>Streptophyta</taxon>
        <taxon>Embryophyta</taxon>
        <taxon>Tracheophyta</taxon>
        <taxon>Spermatophyta</taxon>
        <taxon>Magnoliopsida</taxon>
        <taxon>Liliopsida</taxon>
        <taxon>Poales</taxon>
        <taxon>Poaceae</taxon>
        <taxon>PACMAD clade</taxon>
        <taxon>Arundinoideae</taxon>
        <taxon>Arundineae</taxon>
        <taxon>Arundo</taxon>
    </lineage>
</organism>
<dbReference type="AlphaFoldDB" id="A0A0A9FJ38"/>
<protein>
    <submittedName>
        <fullName evidence="1">Uncharacterized protein</fullName>
    </submittedName>
</protein>
<evidence type="ECO:0000313" key="1">
    <source>
        <dbReference type="EMBL" id="JAE11249.1"/>
    </source>
</evidence>
<name>A0A0A9FJ38_ARUDO</name>
<reference evidence="1" key="2">
    <citation type="journal article" date="2015" name="Data Brief">
        <title>Shoot transcriptome of the giant reed, Arundo donax.</title>
        <authorList>
            <person name="Barrero R.A."/>
            <person name="Guerrero F.D."/>
            <person name="Moolhuijzen P."/>
            <person name="Goolsby J.A."/>
            <person name="Tidwell J."/>
            <person name="Bellgard S.E."/>
            <person name="Bellgard M.I."/>
        </authorList>
    </citation>
    <scope>NUCLEOTIDE SEQUENCE</scope>
    <source>
        <tissue evidence="1">Shoot tissue taken approximately 20 cm above the soil surface</tissue>
    </source>
</reference>
<reference evidence="1" key="1">
    <citation type="submission" date="2014-09" db="EMBL/GenBank/DDBJ databases">
        <authorList>
            <person name="Magalhaes I.L.F."/>
            <person name="Oliveira U."/>
            <person name="Santos F.R."/>
            <person name="Vidigal T.H.D.A."/>
            <person name="Brescovit A.D."/>
            <person name="Santos A.J."/>
        </authorList>
    </citation>
    <scope>NUCLEOTIDE SEQUENCE</scope>
    <source>
        <tissue evidence="1">Shoot tissue taken approximately 20 cm above the soil surface</tissue>
    </source>
</reference>
<sequence>MFIFIHKLTENLKKLIHQFRSNE</sequence>